<evidence type="ECO:0000313" key="1">
    <source>
        <dbReference type="EMBL" id="EAM4147256.1"/>
    </source>
</evidence>
<reference evidence="2" key="1">
    <citation type="submission" date="2019-09" db="EMBL/GenBank/DDBJ databases">
        <authorList>
            <consortium name="PulseNet: The National Subtyping Network for Foodborne Disease Surveillance"/>
            <person name="Tarr C.L."/>
            <person name="Trees E."/>
            <person name="Katz L.S."/>
            <person name="Carleton-Romer H.A."/>
            <person name="Stroika S."/>
            <person name="Kucerova Z."/>
            <person name="Roache K.F."/>
            <person name="Sabol A.L."/>
            <person name="Besser J."/>
            <person name="Gerner-Smidt P."/>
        </authorList>
    </citation>
    <scope>NUCLEOTIDE SEQUENCE</scope>
    <source>
        <strain evidence="1">PNUSAS055629</strain>
        <strain evidence="2">PNUSAS095702</strain>
    </source>
</reference>
<comment type="caution">
    <text evidence="2">The sequence shown here is derived from an EMBL/GenBank/DDBJ whole genome shotgun (WGS) entry which is preliminary data.</text>
</comment>
<gene>
    <name evidence="1" type="ORF">EAA72_12965</name>
    <name evidence="2" type="ORF">F1A13_11895</name>
</gene>
<proteinExistence type="predicted"/>
<dbReference type="AlphaFoldDB" id="A0A5Z1YJG5"/>
<dbReference type="EMBL" id="AACUVM010000011">
    <property type="protein sequence ID" value="EAM4147256.1"/>
    <property type="molecule type" value="Genomic_DNA"/>
</dbReference>
<organism evidence="2">
    <name type="scientific">Salmonella enterica</name>
    <name type="common">Salmonella choleraesuis</name>
    <dbReference type="NCBI Taxonomy" id="28901"/>
    <lineage>
        <taxon>Bacteria</taxon>
        <taxon>Pseudomonadati</taxon>
        <taxon>Pseudomonadota</taxon>
        <taxon>Gammaproteobacteria</taxon>
        <taxon>Enterobacterales</taxon>
        <taxon>Enterobacteriaceae</taxon>
        <taxon>Salmonella</taxon>
    </lineage>
</organism>
<accession>A0A5Z1YJG5</accession>
<evidence type="ECO:0000313" key="2">
    <source>
        <dbReference type="EMBL" id="ECR3728498.1"/>
    </source>
</evidence>
<name>A0A5Z1YJG5_SALER</name>
<dbReference type="EMBL" id="AAKFYE010000004">
    <property type="protein sequence ID" value="ECR3728498.1"/>
    <property type="molecule type" value="Genomic_DNA"/>
</dbReference>
<protein>
    <submittedName>
        <fullName evidence="2">Uncharacterized protein</fullName>
    </submittedName>
</protein>
<sequence>MNKIITFTITAIIVSICLVTHNTTLPEKTLPAKAPLIIKSNLPGTCRVSAITHAVDTKLNIPIVVCKVQL</sequence>